<keyword evidence="1" id="KW-0378">Hydrolase</keyword>
<evidence type="ECO:0000313" key="3">
    <source>
        <dbReference type="EMBL" id="MBP2475508.1"/>
    </source>
</evidence>
<dbReference type="SUPFAM" id="SSF63817">
    <property type="entry name" value="Sortase"/>
    <property type="match status" value="2"/>
</dbReference>
<comment type="caution">
    <text evidence="3">The sequence shown here is derived from an EMBL/GenBank/DDBJ whole genome shotgun (WGS) entry which is preliminary data.</text>
</comment>
<dbReference type="Gene3D" id="2.40.260.10">
    <property type="entry name" value="Sortase"/>
    <property type="match status" value="1"/>
</dbReference>
<gene>
    <name evidence="3" type="ORF">JOF53_004380</name>
</gene>
<organism evidence="3 4">
    <name type="scientific">Crossiella equi</name>
    <dbReference type="NCBI Taxonomy" id="130796"/>
    <lineage>
        <taxon>Bacteria</taxon>
        <taxon>Bacillati</taxon>
        <taxon>Actinomycetota</taxon>
        <taxon>Actinomycetes</taxon>
        <taxon>Pseudonocardiales</taxon>
        <taxon>Pseudonocardiaceae</taxon>
        <taxon>Crossiella</taxon>
    </lineage>
</organism>
<evidence type="ECO:0000256" key="1">
    <source>
        <dbReference type="ARBA" id="ARBA00022801"/>
    </source>
</evidence>
<evidence type="ECO:0000313" key="4">
    <source>
        <dbReference type="Proteomes" id="UP001519363"/>
    </source>
</evidence>
<evidence type="ECO:0000256" key="2">
    <source>
        <dbReference type="SAM" id="MobiDB-lite"/>
    </source>
</evidence>
<dbReference type="InterPro" id="IPR023365">
    <property type="entry name" value="Sortase_dom-sf"/>
</dbReference>
<name>A0ABS5AFZ0_9PSEU</name>
<feature type="compositionally biased region" description="Pro residues" evidence="2">
    <location>
        <begin position="67"/>
        <end position="88"/>
    </location>
</feature>
<feature type="compositionally biased region" description="Pro residues" evidence="2">
    <location>
        <begin position="135"/>
        <end position="146"/>
    </location>
</feature>
<dbReference type="InterPro" id="IPR053465">
    <property type="entry name" value="Sortase_Class_E"/>
</dbReference>
<dbReference type="CDD" id="cd05830">
    <property type="entry name" value="Sortase_E"/>
    <property type="match status" value="1"/>
</dbReference>
<dbReference type="EMBL" id="JAGIOO010000001">
    <property type="protein sequence ID" value="MBP2475508.1"/>
    <property type="molecule type" value="Genomic_DNA"/>
</dbReference>
<dbReference type="InterPro" id="IPR005754">
    <property type="entry name" value="Sortase"/>
</dbReference>
<feature type="compositionally biased region" description="Polar residues" evidence="2">
    <location>
        <begin position="254"/>
        <end position="267"/>
    </location>
</feature>
<dbReference type="NCBIfam" id="NF033747">
    <property type="entry name" value="class_E_sortase"/>
    <property type="match status" value="1"/>
</dbReference>
<sequence>MTRPPEPDDGTEATQELHHRAARQGRAPQQDAPADGQEGWWSSPGPGEPPQGRPAPGQAQGGQPGRRPMPPGQPRPPEGGRPDLPPGPAQRRPDGLPPGPPMAPPPAVGPVPPPPARRPDPGSAPTELIPAIRPDQPPPGVRPVPPENAAEMTTRIPRIPARPRLDEQETELIPRVEDDFEPEPVDEIEEEAEAAAVPEPRRETGRVVVRTFGELLITAGLVVLLFVVYEVYVTDWLSAGKQANATSALDDRWSNPNTVTNNEPERQNQFQVGEGEGFAKVYIPEFGPDYVYTVLEGTTDKILEAGPGHYKGTAFPGEQGNFAVAGHRVGKGAPFNDIDLLESCSAIVVETKTDWFVYRMLPKTDEVKDWATTKGGDARCKGVAPLAKGGKDDPYAKTSGQEIVLPSQGDVISPVPGRPGNALPKDKQARLITLTTCHPRFSARQRLIVHGVLVRTQPKDPKDPKAVPAEFQTF</sequence>
<dbReference type="RefSeq" id="WP_245372829.1">
    <property type="nucleotide sequence ID" value="NZ_JAGIOO010000001.1"/>
</dbReference>
<accession>A0ABS5AFZ0</accession>
<feature type="region of interest" description="Disordered" evidence="2">
    <location>
        <begin position="245"/>
        <end position="267"/>
    </location>
</feature>
<feature type="region of interest" description="Disordered" evidence="2">
    <location>
        <begin position="1"/>
        <end position="166"/>
    </location>
</feature>
<dbReference type="Pfam" id="PF04203">
    <property type="entry name" value="Sortase"/>
    <property type="match status" value="1"/>
</dbReference>
<feature type="compositionally biased region" description="Pro residues" evidence="2">
    <location>
        <begin position="95"/>
        <end position="116"/>
    </location>
</feature>
<proteinExistence type="predicted"/>
<protein>
    <submittedName>
        <fullName evidence="3">LPXTG-site transpeptidase (Sortase) family protein</fullName>
    </submittedName>
</protein>
<dbReference type="Proteomes" id="UP001519363">
    <property type="component" value="Unassembled WGS sequence"/>
</dbReference>
<keyword evidence="4" id="KW-1185">Reference proteome</keyword>
<dbReference type="InterPro" id="IPR042003">
    <property type="entry name" value="Sortase_E"/>
</dbReference>
<reference evidence="3 4" key="1">
    <citation type="submission" date="2021-03" db="EMBL/GenBank/DDBJ databases">
        <title>Sequencing the genomes of 1000 actinobacteria strains.</title>
        <authorList>
            <person name="Klenk H.-P."/>
        </authorList>
    </citation>
    <scope>NUCLEOTIDE SEQUENCE [LARGE SCALE GENOMIC DNA]</scope>
    <source>
        <strain evidence="3 4">DSM 44580</strain>
    </source>
</reference>